<organism evidence="1 2">
    <name type="scientific">Agaricicola taiwanensis</name>
    <dbReference type="NCBI Taxonomy" id="591372"/>
    <lineage>
        <taxon>Bacteria</taxon>
        <taxon>Pseudomonadati</taxon>
        <taxon>Pseudomonadota</taxon>
        <taxon>Alphaproteobacteria</taxon>
        <taxon>Rhodobacterales</taxon>
        <taxon>Paracoccaceae</taxon>
        <taxon>Agaricicola</taxon>
    </lineage>
</organism>
<dbReference type="Proteomes" id="UP000602745">
    <property type="component" value="Unassembled WGS sequence"/>
</dbReference>
<reference evidence="1" key="2">
    <citation type="submission" date="2020-09" db="EMBL/GenBank/DDBJ databases">
        <authorList>
            <person name="Sun Q."/>
            <person name="Sedlacek I."/>
        </authorList>
    </citation>
    <scope>NUCLEOTIDE SEQUENCE</scope>
    <source>
        <strain evidence="1">CCM 7684</strain>
    </source>
</reference>
<evidence type="ECO:0000313" key="2">
    <source>
        <dbReference type="Proteomes" id="UP000602745"/>
    </source>
</evidence>
<protein>
    <submittedName>
        <fullName evidence="1">Uncharacterized protein</fullName>
    </submittedName>
</protein>
<dbReference type="AlphaFoldDB" id="A0A8J2YGF6"/>
<accession>A0A8J2YGF6</accession>
<gene>
    <name evidence="1" type="ORF">GCM10007276_11410</name>
</gene>
<reference evidence="1" key="1">
    <citation type="journal article" date="2014" name="Int. J. Syst. Evol. Microbiol.">
        <title>Complete genome sequence of Corynebacterium casei LMG S-19264T (=DSM 44701T), isolated from a smear-ripened cheese.</title>
        <authorList>
            <consortium name="US DOE Joint Genome Institute (JGI-PGF)"/>
            <person name="Walter F."/>
            <person name="Albersmeier A."/>
            <person name="Kalinowski J."/>
            <person name="Ruckert C."/>
        </authorList>
    </citation>
    <scope>NUCLEOTIDE SEQUENCE</scope>
    <source>
        <strain evidence="1">CCM 7684</strain>
    </source>
</reference>
<dbReference type="RefSeq" id="WP_188408694.1">
    <property type="nucleotide sequence ID" value="NZ_BMCP01000001.1"/>
</dbReference>
<proteinExistence type="predicted"/>
<name>A0A8J2YGF6_9RHOB</name>
<sequence length="86" mass="9631">MPTSTTDTDDRTVFEEERRAALDHLDDAWEEAATEGIAPECVAHAALFRSLAEFVASYGEEATAAFAERLPDRIKRGEFTLERSMH</sequence>
<comment type="caution">
    <text evidence="1">The sequence shown here is derived from an EMBL/GenBank/DDBJ whole genome shotgun (WGS) entry which is preliminary data.</text>
</comment>
<keyword evidence="2" id="KW-1185">Reference proteome</keyword>
<evidence type="ECO:0000313" key="1">
    <source>
        <dbReference type="EMBL" id="GGE35690.1"/>
    </source>
</evidence>
<dbReference type="EMBL" id="BMCP01000001">
    <property type="protein sequence ID" value="GGE35690.1"/>
    <property type="molecule type" value="Genomic_DNA"/>
</dbReference>